<keyword evidence="5 7" id="KW-0539">Nucleus</keyword>
<dbReference type="Gene3D" id="1.10.10.60">
    <property type="entry name" value="Homeodomain-like"/>
    <property type="match status" value="1"/>
</dbReference>
<keyword evidence="1" id="KW-0805">Transcription regulation</keyword>
<evidence type="ECO:0000256" key="6">
    <source>
        <dbReference type="ARBA" id="ARBA00043972"/>
    </source>
</evidence>
<reference evidence="11" key="1">
    <citation type="submission" date="2024-01" db="EMBL/GenBank/DDBJ databases">
        <title>GRCr8: a new rat reference genome assembly contstructed from accurate long reads and long range scaffolding.</title>
        <authorList>
            <person name="Doris P.A."/>
            <person name="Kalbfleisch T."/>
            <person name="Li K."/>
            <person name="Howe K."/>
            <person name="Wood J."/>
        </authorList>
    </citation>
    <scope>NUCLEOTIDE SEQUENCE [LARGE SCALE GENOMIC DNA]</scope>
    <source>
        <strain evidence="11">Brown Norway</strain>
    </source>
</reference>
<dbReference type="PANTHER" id="PTHR24327:SF87">
    <property type="entry name" value="OBOX1-RELATED"/>
    <property type="match status" value="1"/>
</dbReference>
<dbReference type="Pfam" id="PF00046">
    <property type="entry name" value="Homeodomain"/>
    <property type="match status" value="1"/>
</dbReference>
<dbReference type="OMA" id="PERDLCP"/>
<feature type="compositionally biased region" description="Polar residues" evidence="9">
    <location>
        <begin position="63"/>
        <end position="78"/>
    </location>
</feature>
<dbReference type="AlphaFoldDB" id="A0A8I6AG79"/>
<evidence type="ECO:0000256" key="5">
    <source>
        <dbReference type="ARBA" id="ARBA00023242"/>
    </source>
</evidence>
<evidence type="ECO:0000256" key="1">
    <source>
        <dbReference type="ARBA" id="ARBA00023015"/>
    </source>
</evidence>
<dbReference type="PANTHER" id="PTHR24327">
    <property type="entry name" value="HOMEOBOX PROTEIN"/>
    <property type="match status" value="1"/>
</dbReference>
<dbReference type="CDD" id="cd00086">
    <property type="entry name" value="homeodomain"/>
    <property type="match status" value="1"/>
</dbReference>
<feature type="domain" description="Homeobox" evidence="10">
    <location>
        <begin position="95"/>
        <end position="155"/>
    </location>
</feature>
<proteinExistence type="inferred from homology"/>
<dbReference type="AGR" id="RGD:1594617"/>
<reference evidence="11" key="2">
    <citation type="submission" date="2025-08" db="UniProtKB">
        <authorList>
            <consortium name="Ensembl"/>
        </authorList>
    </citation>
    <scope>IDENTIFICATION</scope>
    <source>
        <strain evidence="11">Brown Norway</strain>
    </source>
</reference>
<protein>
    <submittedName>
        <fullName evidence="11">Oocyte specific homeobox 1</fullName>
    </submittedName>
</protein>
<dbReference type="InterPro" id="IPR001356">
    <property type="entry name" value="HD"/>
</dbReference>
<accession>A0A8I6AG79</accession>
<dbReference type="PROSITE" id="PS00027">
    <property type="entry name" value="HOMEOBOX_1"/>
    <property type="match status" value="1"/>
</dbReference>
<reference evidence="11" key="3">
    <citation type="submission" date="2025-09" db="UniProtKB">
        <authorList>
            <consortium name="Ensembl"/>
        </authorList>
    </citation>
    <scope>IDENTIFICATION</scope>
    <source>
        <strain evidence="11">Brown Norway</strain>
    </source>
</reference>
<feature type="region of interest" description="Disordered" evidence="9">
    <location>
        <begin position="47"/>
        <end position="100"/>
    </location>
</feature>
<keyword evidence="2 7" id="KW-0238">DNA-binding</keyword>
<dbReference type="GO" id="GO:0003677">
    <property type="term" value="F:DNA binding"/>
    <property type="evidence" value="ECO:0007669"/>
    <property type="project" value="UniProtKB-UniRule"/>
</dbReference>
<evidence type="ECO:0000256" key="2">
    <source>
        <dbReference type="ARBA" id="ARBA00023125"/>
    </source>
</evidence>
<evidence type="ECO:0000256" key="4">
    <source>
        <dbReference type="ARBA" id="ARBA00023163"/>
    </source>
</evidence>
<feature type="region of interest" description="Disordered" evidence="9">
    <location>
        <begin position="152"/>
        <end position="180"/>
    </location>
</feature>
<keyword evidence="4" id="KW-0804">Transcription</keyword>
<evidence type="ECO:0000313" key="11">
    <source>
        <dbReference type="Ensembl" id="ENSRNOP00000091941.1"/>
    </source>
</evidence>
<keyword evidence="3 7" id="KW-0371">Homeobox</keyword>
<evidence type="ECO:0000259" key="10">
    <source>
        <dbReference type="PROSITE" id="PS50071"/>
    </source>
</evidence>
<name>A0A8I6AG79_RAT</name>
<evidence type="ECO:0000256" key="3">
    <source>
        <dbReference type="ARBA" id="ARBA00023155"/>
    </source>
</evidence>
<dbReference type="PROSITE" id="PS50071">
    <property type="entry name" value="HOMEOBOX_2"/>
    <property type="match status" value="1"/>
</dbReference>
<feature type="compositionally biased region" description="Polar residues" evidence="9">
    <location>
        <begin position="167"/>
        <end position="180"/>
    </location>
</feature>
<comment type="subcellular location">
    <subcellularLocation>
        <location evidence="7 8">Nucleus</location>
    </subcellularLocation>
</comment>
<dbReference type="GO" id="GO:0005634">
    <property type="term" value="C:nucleus"/>
    <property type="evidence" value="ECO:0007669"/>
    <property type="project" value="UniProtKB-SubCell"/>
</dbReference>
<dbReference type="InterPro" id="IPR017970">
    <property type="entry name" value="Homeobox_CS"/>
</dbReference>
<dbReference type="GO" id="GO:0000981">
    <property type="term" value="F:DNA-binding transcription factor activity, RNA polymerase II-specific"/>
    <property type="evidence" value="ECO:0007669"/>
    <property type="project" value="InterPro"/>
</dbReference>
<evidence type="ECO:0000256" key="8">
    <source>
        <dbReference type="RuleBase" id="RU000682"/>
    </source>
</evidence>
<dbReference type="SMART" id="SM00389">
    <property type="entry name" value="HOX"/>
    <property type="match status" value="1"/>
</dbReference>
<feature type="DNA-binding region" description="Homeobox" evidence="7">
    <location>
        <begin position="97"/>
        <end position="156"/>
    </location>
</feature>
<dbReference type="Proteomes" id="UP000002494">
    <property type="component" value="Chromosome 1"/>
</dbReference>
<dbReference type="Ensembl" id="ENSRNOT00000111647.2">
    <property type="protein sequence ID" value="ENSRNOP00000091941.1"/>
    <property type="gene ID" value="ENSRNOG00000066811.2"/>
</dbReference>
<gene>
    <name evidence="11 13" type="primary">Obox1</name>
</gene>
<dbReference type="GeneTree" id="ENSGT00390000000605"/>
<dbReference type="RGD" id="1594617">
    <property type="gene designation" value="Obox1"/>
</dbReference>
<dbReference type="FunCoup" id="A0A8I6AG79">
    <property type="interactions" value="130"/>
</dbReference>
<dbReference type="InterPro" id="IPR009057">
    <property type="entry name" value="Homeodomain-like_sf"/>
</dbReference>
<evidence type="ECO:0000313" key="13">
    <source>
        <dbReference type="RGD" id="1594617"/>
    </source>
</evidence>
<sequence length="332" mass="36950">MPKGPFLHSKFQMCSNAPRESSFQMPQGPARDFPCQVFHSLPVTRGSPMQPCLSVPERDLCPQESQRPSEKSSIQMQPGHSGEHGDQQTSRVASRKERKVRITYTEKQKRMLQDHFNSCRYPTQKDRMALASRVGVTHFDIQVWFKNNRAKDKRKNRQNIPAALPETNGSSEAVSESTHFPDSLPVVDSANVESTFVLDSIPKVNQSQEFSLHPVQACGGAMCSQQEDLLDGHAPDRGKDSAQSAAGEVQTGLAVAEAPLAMVCATQCPQSTQDSGPSAEELWQRILEDFDKSEDWYSFPPNIYTRECLKCMYTTFLALEAERSVGSPAVKL</sequence>
<organism evidence="11 12">
    <name type="scientific">Rattus norvegicus</name>
    <name type="common">Rat</name>
    <dbReference type="NCBI Taxonomy" id="10116"/>
    <lineage>
        <taxon>Eukaryota</taxon>
        <taxon>Metazoa</taxon>
        <taxon>Chordata</taxon>
        <taxon>Craniata</taxon>
        <taxon>Vertebrata</taxon>
        <taxon>Euteleostomi</taxon>
        <taxon>Mammalia</taxon>
        <taxon>Eutheria</taxon>
        <taxon>Euarchontoglires</taxon>
        <taxon>Glires</taxon>
        <taxon>Rodentia</taxon>
        <taxon>Myomorpha</taxon>
        <taxon>Muroidea</taxon>
        <taxon>Muridae</taxon>
        <taxon>Murinae</taxon>
        <taxon>Rattus</taxon>
    </lineage>
</organism>
<evidence type="ECO:0000256" key="7">
    <source>
        <dbReference type="PROSITE-ProRule" id="PRU00108"/>
    </source>
</evidence>
<dbReference type="InterPro" id="IPR050460">
    <property type="entry name" value="Distal-less_Homeobox_TF"/>
</dbReference>
<evidence type="ECO:0000256" key="9">
    <source>
        <dbReference type="SAM" id="MobiDB-lite"/>
    </source>
</evidence>
<dbReference type="SUPFAM" id="SSF46689">
    <property type="entry name" value="Homeodomain-like"/>
    <property type="match status" value="1"/>
</dbReference>
<evidence type="ECO:0000313" key="12">
    <source>
        <dbReference type="Proteomes" id="UP000002494"/>
    </source>
</evidence>
<comment type="similarity">
    <text evidence="6">Belongs to the paired homeobox family. Obox subfamily.</text>
</comment>
<keyword evidence="12" id="KW-1185">Reference proteome</keyword>